<dbReference type="AlphaFoldDB" id="A0A9P4M1A1"/>
<proteinExistence type="predicted"/>
<comment type="caution">
    <text evidence="8">The sequence shown here is derived from an EMBL/GenBank/DDBJ whole genome shotgun (WGS) entry which is preliminary data.</text>
</comment>
<organism evidence="8 9">
    <name type="scientific">Rhizodiscina lignyota</name>
    <dbReference type="NCBI Taxonomy" id="1504668"/>
    <lineage>
        <taxon>Eukaryota</taxon>
        <taxon>Fungi</taxon>
        <taxon>Dikarya</taxon>
        <taxon>Ascomycota</taxon>
        <taxon>Pezizomycotina</taxon>
        <taxon>Dothideomycetes</taxon>
        <taxon>Pleosporomycetidae</taxon>
        <taxon>Aulographales</taxon>
        <taxon>Rhizodiscinaceae</taxon>
        <taxon>Rhizodiscina</taxon>
    </lineage>
</organism>
<dbReference type="PANTHER" id="PTHR30538">
    <property type="entry name" value="LYSINE 2,3-AMINOMUTASE-RELATED"/>
    <property type="match status" value="1"/>
</dbReference>
<evidence type="ECO:0000256" key="1">
    <source>
        <dbReference type="ARBA" id="ARBA00001933"/>
    </source>
</evidence>
<dbReference type="InterPro" id="IPR058240">
    <property type="entry name" value="rSAM_sf"/>
</dbReference>
<gene>
    <name evidence="8" type="ORF">NA57DRAFT_81645</name>
</gene>
<reference evidence="8" key="1">
    <citation type="journal article" date="2020" name="Stud. Mycol.">
        <title>101 Dothideomycetes genomes: a test case for predicting lifestyles and emergence of pathogens.</title>
        <authorList>
            <person name="Haridas S."/>
            <person name="Albert R."/>
            <person name="Binder M."/>
            <person name="Bloem J."/>
            <person name="Labutti K."/>
            <person name="Salamov A."/>
            <person name="Andreopoulos B."/>
            <person name="Baker S."/>
            <person name="Barry K."/>
            <person name="Bills G."/>
            <person name="Bluhm B."/>
            <person name="Cannon C."/>
            <person name="Castanera R."/>
            <person name="Culley D."/>
            <person name="Daum C."/>
            <person name="Ezra D."/>
            <person name="Gonzalez J."/>
            <person name="Henrissat B."/>
            <person name="Kuo A."/>
            <person name="Liang C."/>
            <person name="Lipzen A."/>
            <person name="Lutzoni F."/>
            <person name="Magnuson J."/>
            <person name="Mondo S."/>
            <person name="Nolan M."/>
            <person name="Ohm R."/>
            <person name="Pangilinan J."/>
            <person name="Park H.-J."/>
            <person name="Ramirez L."/>
            <person name="Alfaro M."/>
            <person name="Sun H."/>
            <person name="Tritt A."/>
            <person name="Yoshinaga Y."/>
            <person name="Zwiers L.-H."/>
            <person name="Turgeon B."/>
            <person name="Goodwin S."/>
            <person name="Spatafora J."/>
            <person name="Crous P."/>
            <person name="Grigoriev I."/>
        </authorList>
    </citation>
    <scope>NUCLEOTIDE SEQUENCE</scope>
    <source>
        <strain evidence="8">CBS 133067</strain>
    </source>
</reference>
<keyword evidence="9" id="KW-1185">Reference proteome</keyword>
<evidence type="ECO:0000256" key="3">
    <source>
        <dbReference type="ARBA" id="ARBA00022691"/>
    </source>
</evidence>
<evidence type="ECO:0000256" key="2">
    <source>
        <dbReference type="ARBA" id="ARBA00022485"/>
    </source>
</evidence>
<evidence type="ECO:0000256" key="4">
    <source>
        <dbReference type="ARBA" id="ARBA00022723"/>
    </source>
</evidence>
<evidence type="ECO:0000313" key="9">
    <source>
        <dbReference type="Proteomes" id="UP000799772"/>
    </source>
</evidence>
<dbReference type="GO" id="GO:0051539">
    <property type="term" value="F:4 iron, 4 sulfur cluster binding"/>
    <property type="evidence" value="ECO:0007669"/>
    <property type="project" value="UniProtKB-KW"/>
</dbReference>
<dbReference type="InterPro" id="IPR003739">
    <property type="entry name" value="Lys_aminomutase/Glu_NH3_mut"/>
</dbReference>
<evidence type="ECO:0000256" key="6">
    <source>
        <dbReference type="ARBA" id="ARBA00023004"/>
    </source>
</evidence>
<evidence type="ECO:0000313" key="8">
    <source>
        <dbReference type="EMBL" id="KAF2093313.1"/>
    </source>
</evidence>
<dbReference type="GO" id="GO:0003824">
    <property type="term" value="F:catalytic activity"/>
    <property type="evidence" value="ECO:0007669"/>
    <property type="project" value="InterPro"/>
</dbReference>
<evidence type="ECO:0000256" key="7">
    <source>
        <dbReference type="ARBA" id="ARBA00023014"/>
    </source>
</evidence>
<keyword evidence="7" id="KW-0411">Iron-sulfur</keyword>
<name>A0A9P4M1A1_9PEZI</name>
<keyword evidence="5" id="KW-0663">Pyridoxal phosphate</keyword>
<dbReference type="PANTHER" id="PTHR30538:SF0">
    <property type="entry name" value="L-LYSINE 2,3-AMINOMUTASE AQ_1632-RELATED"/>
    <property type="match status" value="1"/>
</dbReference>
<dbReference type="InterPro" id="IPR007197">
    <property type="entry name" value="rSAM"/>
</dbReference>
<dbReference type="SFLD" id="SFLDG01070">
    <property type="entry name" value="PLP-dependent"/>
    <property type="match status" value="1"/>
</dbReference>
<dbReference type="SFLD" id="SFLDS00029">
    <property type="entry name" value="Radical_SAM"/>
    <property type="match status" value="1"/>
</dbReference>
<dbReference type="Proteomes" id="UP000799772">
    <property type="component" value="Unassembled WGS sequence"/>
</dbReference>
<keyword evidence="2" id="KW-0004">4Fe-4S</keyword>
<dbReference type="OrthoDB" id="5396721at2759"/>
<keyword evidence="3" id="KW-0949">S-adenosyl-L-methionine</keyword>
<dbReference type="SUPFAM" id="SSF102114">
    <property type="entry name" value="Radical SAM enzymes"/>
    <property type="match status" value="1"/>
</dbReference>
<comment type="cofactor">
    <cofactor evidence="1">
        <name>pyridoxal 5'-phosphate</name>
        <dbReference type="ChEBI" id="CHEBI:597326"/>
    </cofactor>
</comment>
<dbReference type="GO" id="GO:0046872">
    <property type="term" value="F:metal ion binding"/>
    <property type="evidence" value="ECO:0007669"/>
    <property type="project" value="UniProtKB-KW"/>
</dbReference>
<evidence type="ECO:0008006" key="10">
    <source>
        <dbReference type="Google" id="ProtNLM"/>
    </source>
</evidence>
<dbReference type="EMBL" id="ML978139">
    <property type="protein sequence ID" value="KAF2093313.1"/>
    <property type="molecule type" value="Genomic_DNA"/>
</dbReference>
<accession>A0A9P4M1A1</accession>
<keyword evidence="4" id="KW-0479">Metal-binding</keyword>
<evidence type="ECO:0000256" key="5">
    <source>
        <dbReference type="ARBA" id="ARBA00022898"/>
    </source>
</evidence>
<protein>
    <recommendedName>
        <fullName evidence="10">Lysine 2,3-aminomutase</fullName>
    </recommendedName>
</protein>
<keyword evidence="6" id="KW-0408">Iron</keyword>
<sequence length="454" mass="51927">MLPKNYQLFSKSALPALFKRFQPNLDGDKFIAAAHVFPMRVNNHVVDDLIDWSNASTDPMFRLSIPQPDMLRPHHLNSILAAMRSPDTTKVEMREISESIRRLMNPHPAGQKEENVPRVNGEPVAGLQHKYRETVLFFPSEAQFCHAFCTYCFRWAQFTSVGSDQAFKTSDRDLLVQYIQQHPRVTDVLFTGGDPMVMSASALRHYTKGLYGPDSPPHFNTIRIGTKSLAWWPYRFVTDPDAKETLKLFSEIVNSGKHLTIQAHFSHPREVEHPVAQEAIKLIRMTGAQIRSQAPLINHVNNDPDTWESMWKLQTRLGIIPYYMFVERDTGARDYFSVPLAEVLRIFKTAYSRLPGTARTVRGPSMSAGPGKVCVLGKTTINNEECFALMFLQSRNPKWTERIFFAKYNREAVWLDDLEPAFGETEFFFQKEYDEQREMVNIGSSGQLSLSGEV</sequence>
<dbReference type="Gene3D" id="3.20.20.70">
    <property type="entry name" value="Aldolase class I"/>
    <property type="match status" value="1"/>
</dbReference>
<dbReference type="InterPro" id="IPR013785">
    <property type="entry name" value="Aldolase_TIM"/>
</dbReference>